<protein>
    <submittedName>
        <fullName evidence="2">DUF2934 domain-containing protein</fullName>
    </submittedName>
</protein>
<evidence type="ECO:0000313" key="2">
    <source>
        <dbReference type="EMBL" id="QZN99070.1"/>
    </source>
</evidence>
<feature type="region of interest" description="Disordered" evidence="1">
    <location>
        <begin position="37"/>
        <end position="57"/>
    </location>
</feature>
<name>A0A9E6ULK7_9HYPH</name>
<proteinExistence type="predicted"/>
<dbReference type="EMBL" id="CP081869">
    <property type="protein sequence ID" value="QZN99070.1"/>
    <property type="molecule type" value="Genomic_DNA"/>
</dbReference>
<dbReference type="Proteomes" id="UP000825701">
    <property type="component" value="Chromosome"/>
</dbReference>
<sequence length="57" mass="6158">MTDRNNLIEQRAYDLWVEAGMPDGQAEAHWAQAEREIGAADDSGSVQPALGTINGDD</sequence>
<dbReference type="InterPro" id="IPR021327">
    <property type="entry name" value="DUF2934"/>
</dbReference>
<dbReference type="KEGG" id="cmet:K6K41_19765"/>
<evidence type="ECO:0000313" key="3">
    <source>
        <dbReference type="Proteomes" id="UP000825701"/>
    </source>
</evidence>
<organism evidence="2 3">
    <name type="scientific">Chenggangzhangella methanolivorans</name>
    <dbReference type="NCBI Taxonomy" id="1437009"/>
    <lineage>
        <taxon>Bacteria</taxon>
        <taxon>Pseudomonadati</taxon>
        <taxon>Pseudomonadota</taxon>
        <taxon>Alphaproteobacteria</taxon>
        <taxon>Hyphomicrobiales</taxon>
        <taxon>Methylopilaceae</taxon>
        <taxon>Chenggangzhangella</taxon>
    </lineage>
</organism>
<evidence type="ECO:0000256" key="1">
    <source>
        <dbReference type="SAM" id="MobiDB-lite"/>
    </source>
</evidence>
<accession>A0A9E6ULK7</accession>
<dbReference type="RefSeq" id="WP_261402100.1">
    <property type="nucleotide sequence ID" value="NZ_CP081869.1"/>
</dbReference>
<reference evidence="2" key="1">
    <citation type="submission" date="2021-08" db="EMBL/GenBank/DDBJ databases">
        <authorList>
            <person name="Zhang H."/>
            <person name="Xu M."/>
            <person name="Yu Z."/>
            <person name="Yang L."/>
            <person name="Cai Y."/>
        </authorList>
    </citation>
    <scope>NUCLEOTIDE SEQUENCE</scope>
    <source>
        <strain evidence="2">CHL1</strain>
    </source>
</reference>
<gene>
    <name evidence="2" type="ORF">K6K41_19765</name>
</gene>
<dbReference type="Pfam" id="PF11154">
    <property type="entry name" value="DUF2934"/>
    <property type="match status" value="1"/>
</dbReference>
<dbReference type="AlphaFoldDB" id="A0A9E6ULK7"/>
<keyword evidence="3" id="KW-1185">Reference proteome</keyword>